<proteinExistence type="inferred from homology"/>
<dbReference type="InterPro" id="IPR017932">
    <property type="entry name" value="GATase_2_dom"/>
</dbReference>
<keyword evidence="9" id="KW-0560">Oxidoreductase</keyword>
<keyword evidence="10" id="KW-0408">Iron</keyword>
<dbReference type="SUPFAM" id="SSF56235">
    <property type="entry name" value="N-terminal nucleophile aminohydrolases (Ntn hydrolases)"/>
    <property type="match status" value="1"/>
</dbReference>
<dbReference type="InterPro" id="IPR006982">
    <property type="entry name" value="Glu_synth_centr_N"/>
</dbReference>
<dbReference type="InterPro" id="IPR036485">
    <property type="entry name" value="Glu_synth_asu_C_sf"/>
</dbReference>
<evidence type="ECO:0000256" key="13">
    <source>
        <dbReference type="ARBA" id="ARBA00023291"/>
    </source>
</evidence>
<comment type="similarity">
    <text evidence="3">Belongs to the glutamate synthase family.</text>
</comment>
<dbReference type="GO" id="GO:0046872">
    <property type="term" value="F:metal ion binding"/>
    <property type="evidence" value="ECO:0007669"/>
    <property type="project" value="UniProtKB-KW"/>
</dbReference>
<dbReference type="NCBIfam" id="NF008730">
    <property type="entry name" value="PRK11750.1"/>
    <property type="match status" value="1"/>
</dbReference>
<evidence type="ECO:0000256" key="7">
    <source>
        <dbReference type="ARBA" id="ARBA00022723"/>
    </source>
</evidence>
<accession>A0A2I7N489</accession>
<dbReference type="InterPro" id="IPR050711">
    <property type="entry name" value="ET-N_metabolism_enzyme"/>
</dbReference>
<dbReference type="InterPro" id="IPR002932">
    <property type="entry name" value="Glu_synthdom"/>
</dbReference>
<dbReference type="Gene3D" id="3.20.20.70">
    <property type="entry name" value="Aldolase class I"/>
    <property type="match status" value="2"/>
</dbReference>
<keyword evidence="13" id="KW-0003">3Fe-4S</keyword>
<dbReference type="RefSeq" id="WP_102950582.1">
    <property type="nucleotide sequence ID" value="NZ_CP024847.1"/>
</dbReference>
<dbReference type="Pfam" id="PF00310">
    <property type="entry name" value="GATase_2"/>
    <property type="match status" value="1"/>
</dbReference>
<evidence type="ECO:0000256" key="8">
    <source>
        <dbReference type="ARBA" id="ARBA00022962"/>
    </source>
</evidence>
<dbReference type="InterPro" id="IPR029055">
    <property type="entry name" value="Ntn_hydrolases_N"/>
</dbReference>
<evidence type="ECO:0000256" key="14">
    <source>
        <dbReference type="ARBA" id="ARBA00029440"/>
    </source>
</evidence>
<keyword evidence="5" id="KW-0285">Flavoprotein</keyword>
<dbReference type="KEGG" id="nba:CUN60_02855"/>
<dbReference type="InterPro" id="IPR002489">
    <property type="entry name" value="Glu_synth_asu_C"/>
</dbReference>
<name>A0A2I7N489_9NEIS</name>
<evidence type="ECO:0000256" key="3">
    <source>
        <dbReference type="ARBA" id="ARBA00009716"/>
    </source>
</evidence>
<evidence type="ECO:0000259" key="15">
    <source>
        <dbReference type="PROSITE" id="PS51278"/>
    </source>
</evidence>
<comment type="pathway">
    <text evidence="14">Amino-acid biosynthesis.</text>
</comment>
<reference evidence="17" key="1">
    <citation type="submission" date="2017-11" db="EMBL/GenBank/DDBJ databases">
        <authorList>
            <person name="Chan K.G."/>
            <person name="Lee L.S."/>
        </authorList>
    </citation>
    <scope>NUCLEOTIDE SEQUENCE [LARGE SCALE GENOMIC DNA]</scope>
    <source>
        <strain evidence="17">DSM 100970</strain>
    </source>
</reference>
<feature type="domain" description="Glutamine amidotransferase type-2" evidence="15">
    <location>
        <begin position="12"/>
        <end position="404"/>
    </location>
</feature>
<protein>
    <submittedName>
        <fullName evidence="16">Glutamate synthase large subunit</fullName>
    </submittedName>
</protein>
<keyword evidence="11" id="KW-0411">Iron-sulfur</keyword>
<dbReference type="GO" id="GO:0051538">
    <property type="term" value="F:3 iron, 4 sulfur cluster binding"/>
    <property type="evidence" value="ECO:0007669"/>
    <property type="project" value="UniProtKB-KW"/>
</dbReference>
<evidence type="ECO:0000256" key="4">
    <source>
        <dbReference type="ARBA" id="ARBA00022605"/>
    </source>
</evidence>
<dbReference type="Pfam" id="PF04898">
    <property type="entry name" value="Glu_syn_central"/>
    <property type="match status" value="1"/>
</dbReference>
<evidence type="ECO:0000256" key="2">
    <source>
        <dbReference type="ARBA" id="ARBA00001927"/>
    </source>
</evidence>
<evidence type="ECO:0000256" key="10">
    <source>
        <dbReference type="ARBA" id="ARBA00023004"/>
    </source>
</evidence>
<keyword evidence="8" id="KW-0315">Glutamine amidotransferase</keyword>
<dbReference type="Gene3D" id="3.60.20.10">
    <property type="entry name" value="Glutamine Phosphoribosylpyrophosphate, subunit 1, domain 1"/>
    <property type="match status" value="1"/>
</dbReference>
<comment type="cofactor">
    <cofactor evidence="1">
        <name>FMN</name>
        <dbReference type="ChEBI" id="CHEBI:58210"/>
    </cofactor>
</comment>
<dbReference type="SUPFAM" id="SSF69336">
    <property type="entry name" value="Alpha subunit of glutamate synthase, C-terminal domain"/>
    <property type="match status" value="1"/>
</dbReference>
<dbReference type="Pfam" id="PF01645">
    <property type="entry name" value="Glu_synthase"/>
    <property type="match status" value="1"/>
</dbReference>
<dbReference type="CDD" id="cd00713">
    <property type="entry name" value="GltS"/>
    <property type="match status" value="1"/>
</dbReference>
<gene>
    <name evidence="16" type="ORF">CUN60_02855</name>
</gene>
<dbReference type="GO" id="GO:0015930">
    <property type="term" value="F:glutamate synthase activity"/>
    <property type="evidence" value="ECO:0007669"/>
    <property type="project" value="InterPro"/>
</dbReference>
<dbReference type="EMBL" id="CP024847">
    <property type="protein sequence ID" value="AUR51282.1"/>
    <property type="molecule type" value="Genomic_DNA"/>
</dbReference>
<evidence type="ECO:0000256" key="12">
    <source>
        <dbReference type="ARBA" id="ARBA00023164"/>
    </source>
</evidence>
<evidence type="ECO:0000256" key="11">
    <source>
        <dbReference type="ARBA" id="ARBA00023014"/>
    </source>
</evidence>
<evidence type="ECO:0000313" key="16">
    <source>
        <dbReference type="EMBL" id="AUR51282.1"/>
    </source>
</evidence>
<evidence type="ECO:0000256" key="6">
    <source>
        <dbReference type="ARBA" id="ARBA00022643"/>
    </source>
</evidence>
<dbReference type="PROSITE" id="PS51278">
    <property type="entry name" value="GATASE_TYPE_2"/>
    <property type="match status" value="1"/>
</dbReference>
<keyword evidence="6" id="KW-0288">FMN</keyword>
<evidence type="ECO:0000256" key="5">
    <source>
        <dbReference type="ARBA" id="ARBA00022630"/>
    </source>
</evidence>
<evidence type="ECO:0000313" key="17">
    <source>
        <dbReference type="Proteomes" id="UP000236655"/>
    </source>
</evidence>
<evidence type="ECO:0000256" key="1">
    <source>
        <dbReference type="ARBA" id="ARBA00001917"/>
    </source>
</evidence>
<dbReference type="FunFam" id="3.20.20.70:FF:000061">
    <property type="entry name" value="Glutamate synthase large subunit"/>
    <property type="match status" value="1"/>
</dbReference>
<keyword evidence="17" id="KW-1185">Reference proteome</keyword>
<keyword evidence="12" id="KW-0314">Glutamate biosynthesis</keyword>
<dbReference type="OrthoDB" id="9758182at2"/>
<dbReference type="Proteomes" id="UP000236655">
    <property type="component" value="Chromosome"/>
</dbReference>
<keyword evidence="7" id="KW-0479">Metal-binding</keyword>
<keyword evidence="4" id="KW-0028">Amino-acid biosynthesis</keyword>
<dbReference type="InterPro" id="IPR013785">
    <property type="entry name" value="Aldolase_TIM"/>
</dbReference>
<dbReference type="Pfam" id="PF01493">
    <property type="entry name" value="GXGXG"/>
    <property type="match status" value="1"/>
</dbReference>
<dbReference type="CDD" id="cd02808">
    <property type="entry name" value="GltS_FMN"/>
    <property type="match status" value="1"/>
</dbReference>
<comment type="cofactor">
    <cofactor evidence="2">
        <name>[3Fe-4S] cluster</name>
        <dbReference type="ChEBI" id="CHEBI:21137"/>
    </cofactor>
</comment>
<dbReference type="SUPFAM" id="SSF51395">
    <property type="entry name" value="FMN-linked oxidoreductases"/>
    <property type="match status" value="1"/>
</dbReference>
<dbReference type="PANTHER" id="PTHR11938">
    <property type="entry name" value="FAD NADPH DEHYDROGENASE/OXIDOREDUCTASE"/>
    <property type="match status" value="1"/>
</dbReference>
<dbReference type="GO" id="GO:0006537">
    <property type="term" value="P:glutamate biosynthetic process"/>
    <property type="evidence" value="ECO:0007669"/>
    <property type="project" value="UniProtKB-KW"/>
</dbReference>
<organism evidence="16 17">
    <name type="scientific">Aquella oligotrophica</name>
    <dbReference type="NCBI Taxonomy" id="2067065"/>
    <lineage>
        <taxon>Bacteria</taxon>
        <taxon>Pseudomonadati</taxon>
        <taxon>Pseudomonadota</taxon>
        <taxon>Betaproteobacteria</taxon>
        <taxon>Neisseriales</taxon>
        <taxon>Neisseriaceae</taxon>
        <taxon>Aquella</taxon>
    </lineage>
</organism>
<dbReference type="PANTHER" id="PTHR11938:SF148">
    <property type="entry name" value="GLUTAMATE SYNTHASE [NADPH] LARGE CHAIN"/>
    <property type="match status" value="1"/>
</dbReference>
<sequence>MTGFNFQEKDNCGVGVVANKFGIKDHDILLKGISALIKLSHRGAVQSDGRTGDGCGILTQIPAEYFHSLLTEDGDFQLEELFAAGNIFFSLEHISIGEQRRIIREECARIGFESIFFRLVPINVSVLGRIAKNSLPHIEQIFINAPENIDATKFEQLLYILRKNIEARMATHHDFFVCSLSSKTIIYKALCLPRILKEFYPDLADPLFKTSICVFHQRFSTNTQPSWHLAQPFRYLAHNGEINTVSANRAWAKARRLGLLPSELQEKFINVSSLVSEYGSDSFSLDNMLEMLIMSGIDYKQALRTLIPPFSEDNNRLASDIEKWYQTVGIGFEAWDGPAGVVMTNGTHVMCTLDRNGLRPLRYSITRDGTVIVASETGIIDYDNEEFITKSRLAAGEMLVIDTESKMVLFDKAVYRQFNLDLIKDDHYATIKHDLNHNLAPLAENIDTYKKLFHVSYEEMEQVMRVMALDGVEPTMSMGDDAAIAVLSSAIRPLTDYFRQSFAQVTNPAIDSLREKYVMSLNTHIGVKPNLVTKKELAGYKLESPVLDSFQFNQILSAKNNWQRNLQINLSYSKSESLKESLIILADKCISEVASGINVIILNDENISKEELIIPAALAIGAIHNRLVDAGLRHQVDLIVATATARDSHHFCVLLGYGATAIYPYLSYQLIAELHTSIKSQEPLAKLINNYLATINKGILKIMSKMGIATVASYRGSQLFEALGISSEICDICFNQTSSRIEGLNFANLEEELAITHKKAWDNSEYLAMGGVLKYSFFGEYHGFNPDVVAKLQKAVNTGNLNDFYEYSNQVNQRKPMCIRDLFKLNLTYSLGDLSEDDLLNPRMDGIDELCRRFDSAAMSIGALSKEAHEALALAMNTIGGRSNSGEGGEDPLRYGSMTNSKIKQVASGRFGVTPSYLMSAEIIQIKISQGAKPGEGGQLPGEKVSVEIAKLRHATPGVTLISPPPHHDIYSIEDLAQLIFDLKQLNPGAMISVKLVSEPGIGVIACGVAKAQADLITISGYDGGTGAAPVVSVKHAGSPWELGIAETHAALVANNLRHKIRLQVDGGLKTGLDVVKAAILGAETFGFGTAPMIALGCKYLRICHLNNCATGLATQNEKLRQEHFNGIPEMVINFFRGIAHEVRQIMHYLGINHLTDLIGRTDLLSILENPNGKKLDLKPILELAAINSNYPRYYSEANIGHDRGVLNQRIYADCMEAVYNLEPLNKHYGIYNTDRSAGATLAGEIAKNYGNHGLDNPIRLNFKGIAGQSFGVFACRGMELYLEGEANDYVGKGLAGGKLVIKHQNPNITSAVTVMGNTCLYGATSGFLFANGNAGDRFAARNSGVVAVIEGLASNGCEYMTGGVVSILGSIDQNFGAGMTGGLCYIWDNLDKVRENLNPDFIEADYLKNITENKDEHYAYLKELIEKHYQETRSSRAMQFLADIDSNINEIVLIKPKAIKAADLTRFLTR</sequence>
<evidence type="ECO:0000256" key="9">
    <source>
        <dbReference type="ARBA" id="ARBA00023002"/>
    </source>
</evidence>
<dbReference type="GO" id="GO:0019676">
    <property type="term" value="P:ammonia assimilation cycle"/>
    <property type="evidence" value="ECO:0007669"/>
    <property type="project" value="TreeGrafter"/>
</dbReference>
<dbReference type="Gene3D" id="2.160.20.60">
    <property type="entry name" value="Glutamate synthase, alpha subunit, C-terminal domain"/>
    <property type="match status" value="1"/>
</dbReference>